<accession>A0A0P1EXM2</accession>
<evidence type="ECO:0000256" key="4">
    <source>
        <dbReference type="ARBA" id="ARBA00023136"/>
    </source>
</evidence>
<organism evidence="7 8">
    <name type="scientific">Thalassobacter stenotrophicus</name>
    <dbReference type="NCBI Taxonomy" id="266809"/>
    <lineage>
        <taxon>Bacteria</taxon>
        <taxon>Pseudomonadati</taxon>
        <taxon>Pseudomonadota</taxon>
        <taxon>Alphaproteobacteria</taxon>
        <taxon>Rhodobacterales</taxon>
        <taxon>Roseobacteraceae</taxon>
        <taxon>Thalassobacter</taxon>
    </lineage>
</organism>
<dbReference type="GO" id="GO:0016020">
    <property type="term" value="C:membrane"/>
    <property type="evidence" value="ECO:0007669"/>
    <property type="project" value="UniProtKB-SubCell"/>
</dbReference>
<dbReference type="EMBL" id="CYRX01000011">
    <property type="protein sequence ID" value="CUH59759.1"/>
    <property type="molecule type" value="Genomic_DNA"/>
</dbReference>
<dbReference type="AlphaFoldDB" id="A0A0P1EXM2"/>
<gene>
    <name evidence="7" type="ORF">THS5294_01046</name>
</gene>
<dbReference type="Pfam" id="PF07298">
    <property type="entry name" value="NnrU"/>
    <property type="match status" value="1"/>
</dbReference>
<keyword evidence="4 5" id="KW-0472">Membrane</keyword>
<dbReference type="STRING" id="266809.PM03_08735"/>
<comment type="subcellular location">
    <subcellularLocation>
        <location evidence="1">Membrane</location>
        <topology evidence="1">Multi-pass membrane protein</topology>
    </subcellularLocation>
</comment>
<evidence type="ECO:0000256" key="2">
    <source>
        <dbReference type="ARBA" id="ARBA00022692"/>
    </source>
</evidence>
<feature type="transmembrane region" description="Helical" evidence="5">
    <location>
        <begin position="34"/>
        <end position="51"/>
    </location>
</feature>
<evidence type="ECO:0000313" key="8">
    <source>
        <dbReference type="Proteomes" id="UP000051298"/>
    </source>
</evidence>
<feature type="transmembrane region" description="Helical" evidence="5">
    <location>
        <begin position="72"/>
        <end position="96"/>
    </location>
</feature>
<name>A0A0P1EXM2_9RHOB</name>
<feature type="transmembrane region" description="Helical" evidence="5">
    <location>
        <begin position="116"/>
        <end position="136"/>
    </location>
</feature>
<evidence type="ECO:0000313" key="7">
    <source>
        <dbReference type="EMBL" id="CUH59759.1"/>
    </source>
</evidence>
<dbReference type="InterPro" id="IPR009915">
    <property type="entry name" value="NnrU_dom"/>
</dbReference>
<feature type="domain" description="NnrU" evidence="6">
    <location>
        <begin position="3"/>
        <end position="178"/>
    </location>
</feature>
<reference evidence="7 8" key="1">
    <citation type="submission" date="2015-09" db="EMBL/GenBank/DDBJ databases">
        <authorList>
            <consortium name="Swine Surveillance"/>
        </authorList>
    </citation>
    <scope>NUCLEOTIDE SEQUENCE [LARGE SCALE GENOMIC DNA]</scope>
    <source>
        <strain evidence="7 8">CECT 5294</strain>
    </source>
</reference>
<dbReference type="Proteomes" id="UP000051298">
    <property type="component" value="Unassembled WGS sequence"/>
</dbReference>
<evidence type="ECO:0000256" key="3">
    <source>
        <dbReference type="ARBA" id="ARBA00022989"/>
    </source>
</evidence>
<keyword evidence="3 5" id="KW-1133">Transmembrane helix</keyword>
<dbReference type="RefSeq" id="WP_058122892.1">
    <property type="nucleotide sequence ID" value="NZ_CYRX01000011.1"/>
</dbReference>
<proteinExistence type="predicted"/>
<keyword evidence="2 5" id="KW-0812">Transmembrane</keyword>
<evidence type="ECO:0000256" key="1">
    <source>
        <dbReference type="ARBA" id="ARBA00004141"/>
    </source>
</evidence>
<feature type="transmembrane region" description="Helical" evidence="5">
    <location>
        <begin position="156"/>
        <end position="176"/>
    </location>
</feature>
<protein>
    <submittedName>
        <fullName evidence="7">Putative membrane protein</fullName>
    </submittedName>
</protein>
<evidence type="ECO:0000256" key="5">
    <source>
        <dbReference type="SAM" id="Phobius"/>
    </source>
</evidence>
<evidence type="ECO:0000259" key="6">
    <source>
        <dbReference type="Pfam" id="PF07298"/>
    </source>
</evidence>
<dbReference type="eggNOG" id="COG4094">
    <property type="taxonomic scope" value="Bacteria"/>
</dbReference>
<sequence length="181" mass="19182">MALLIAGIALWWAAHLFKRVAPGLRGQMGTAGKGIAAVLIIGSIVLMVLGYKAADFVPVWQPPSFMTHINNLLMLLAFYLYGVGAAKGTLAAKIRHPQLTAFKTWAVAHLLVNGDVASILLFGGLLAWAVVSVILINRATEWERPKAVSVKGDIKALIIGLVLMAIVMAIHVWAGVSPVGG</sequence>